<name>A0ABP6V903_9ACTN</name>
<proteinExistence type="predicted"/>
<feature type="transmembrane region" description="Helical" evidence="1">
    <location>
        <begin position="281"/>
        <end position="303"/>
    </location>
</feature>
<evidence type="ECO:0000256" key="1">
    <source>
        <dbReference type="SAM" id="Phobius"/>
    </source>
</evidence>
<keyword evidence="3" id="KW-1185">Reference proteome</keyword>
<evidence type="ECO:0000313" key="3">
    <source>
        <dbReference type="Proteomes" id="UP001500630"/>
    </source>
</evidence>
<feature type="transmembrane region" description="Helical" evidence="1">
    <location>
        <begin position="227"/>
        <end position="247"/>
    </location>
</feature>
<keyword evidence="1" id="KW-0812">Transmembrane</keyword>
<feature type="transmembrane region" description="Helical" evidence="1">
    <location>
        <begin position="138"/>
        <end position="157"/>
    </location>
</feature>
<dbReference type="EMBL" id="BAABDQ010000001">
    <property type="protein sequence ID" value="GAA3531192.1"/>
    <property type="molecule type" value="Genomic_DNA"/>
</dbReference>
<feature type="transmembrane region" description="Helical" evidence="1">
    <location>
        <begin position="169"/>
        <end position="186"/>
    </location>
</feature>
<evidence type="ECO:0000313" key="2">
    <source>
        <dbReference type="EMBL" id="GAA3531192.1"/>
    </source>
</evidence>
<feature type="transmembrane region" description="Helical" evidence="1">
    <location>
        <begin position="198"/>
        <end position="220"/>
    </location>
</feature>
<keyword evidence="1" id="KW-0472">Membrane</keyword>
<dbReference type="Proteomes" id="UP001500630">
    <property type="component" value="Unassembled WGS sequence"/>
</dbReference>
<organism evidence="2 3">
    <name type="scientific">Nonomuraea rosea</name>
    <dbReference type="NCBI Taxonomy" id="638574"/>
    <lineage>
        <taxon>Bacteria</taxon>
        <taxon>Bacillati</taxon>
        <taxon>Actinomycetota</taxon>
        <taxon>Actinomycetes</taxon>
        <taxon>Streptosporangiales</taxon>
        <taxon>Streptosporangiaceae</taxon>
        <taxon>Nonomuraea</taxon>
    </lineage>
</organism>
<protein>
    <submittedName>
        <fullName evidence="2">DUF3533 domain-containing protein</fullName>
    </submittedName>
</protein>
<comment type="caution">
    <text evidence="2">The sequence shown here is derived from an EMBL/GenBank/DDBJ whole genome shotgun (WGS) entry which is preliminary data.</text>
</comment>
<dbReference type="RefSeq" id="WP_345558667.1">
    <property type="nucleotide sequence ID" value="NZ_BAABDQ010000001.1"/>
</dbReference>
<sequence>MGKIIGLVVGVALLGMLFAGSFLGAFHQPEPHGVPVAVVAPGEQVRQLQAGIDQRRRGAFELREYTSADVARAALLDREVDAVLVPQEGRLVVAGAGGRTGATVITAAFQAATQAQGRALRVEDAVPLPPGDSGGISGMFYVLSLVLPGIALAVLLSQVAPGLGLGGRAGVLMAGSLVAGTANAWLADAVFGALPGRFGWLVLVSSGISLTIGLVVAGLVKLLGTPGVGVAALLFIPIGLPASGGPLGARYIPEWYAAIGQFLPIGPAADAVRNTVFFGGAALWTPVGILTLWGLLGLVLLALPGRRRAQAAPVTPRTPVAV</sequence>
<reference evidence="3" key="1">
    <citation type="journal article" date="2019" name="Int. J. Syst. Evol. Microbiol.">
        <title>The Global Catalogue of Microorganisms (GCM) 10K type strain sequencing project: providing services to taxonomists for standard genome sequencing and annotation.</title>
        <authorList>
            <consortium name="The Broad Institute Genomics Platform"/>
            <consortium name="The Broad Institute Genome Sequencing Center for Infectious Disease"/>
            <person name="Wu L."/>
            <person name="Ma J."/>
        </authorList>
    </citation>
    <scope>NUCLEOTIDE SEQUENCE [LARGE SCALE GENOMIC DNA]</scope>
    <source>
        <strain evidence="3">JCM 17326</strain>
    </source>
</reference>
<accession>A0ABP6V903</accession>
<gene>
    <name evidence="2" type="ORF">GCM10022419_007850</name>
</gene>
<keyword evidence="1" id="KW-1133">Transmembrane helix</keyword>